<dbReference type="VEuPathDB" id="ToxoDB:cyc_01642"/>
<keyword evidence="5" id="KW-1185">Reference proteome</keyword>
<feature type="compositionally biased region" description="Low complexity" evidence="2">
    <location>
        <begin position="498"/>
        <end position="507"/>
    </location>
</feature>
<accession>A0A1D3D231</accession>
<dbReference type="EMBL" id="JROU02001076">
    <property type="protein sequence ID" value="OEH77505.1"/>
    <property type="molecule type" value="Genomic_DNA"/>
</dbReference>
<feature type="region of interest" description="Disordered" evidence="2">
    <location>
        <begin position="453"/>
        <end position="560"/>
    </location>
</feature>
<keyword evidence="3" id="KW-0732">Signal</keyword>
<evidence type="ECO:0000256" key="1">
    <source>
        <dbReference type="SAM" id="Coils"/>
    </source>
</evidence>
<protein>
    <submittedName>
        <fullName evidence="4">Uncharacterized protein</fullName>
    </submittedName>
</protein>
<evidence type="ECO:0000256" key="3">
    <source>
        <dbReference type="SAM" id="SignalP"/>
    </source>
</evidence>
<proteinExistence type="predicted"/>
<reference evidence="4 5" key="1">
    <citation type="journal article" date="2016" name="BMC Genomics">
        <title>Comparative genomics reveals Cyclospora cayetanensis possesses coccidia-like metabolism and invasion components but unique surface antigens.</title>
        <authorList>
            <person name="Liu S."/>
            <person name="Wang L."/>
            <person name="Zheng H."/>
            <person name="Xu Z."/>
            <person name="Roellig D.M."/>
            <person name="Li N."/>
            <person name="Frace M.A."/>
            <person name="Tang K."/>
            <person name="Arrowood M.J."/>
            <person name="Moss D.M."/>
            <person name="Zhang L."/>
            <person name="Feng Y."/>
            <person name="Xiao L."/>
        </authorList>
    </citation>
    <scope>NUCLEOTIDE SEQUENCE [LARGE SCALE GENOMIC DNA]</scope>
    <source>
        <strain evidence="4 5">CHN_HEN01</strain>
    </source>
</reference>
<dbReference type="VEuPathDB" id="ToxoDB:LOC34618617"/>
<dbReference type="AlphaFoldDB" id="A0A1D3D231"/>
<feature type="chain" id="PRO_5008914104" evidence="3">
    <location>
        <begin position="19"/>
        <end position="944"/>
    </location>
</feature>
<comment type="caution">
    <text evidence="4">The sequence shown here is derived from an EMBL/GenBank/DDBJ whole genome shotgun (WGS) entry which is preliminary data.</text>
</comment>
<evidence type="ECO:0000313" key="4">
    <source>
        <dbReference type="EMBL" id="OEH77505.1"/>
    </source>
</evidence>
<feature type="signal peptide" evidence="3">
    <location>
        <begin position="1"/>
        <end position="18"/>
    </location>
</feature>
<feature type="compositionally biased region" description="Basic and acidic residues" evidence="2">
    <location>
        <begin position="529"/>
        <end position="538"/>
    </location>
</feature>
<organism evidence="4 5">
    <name type="scientific">Cyclospora cayetanensis</name>
    <dbReference type="NCBI Taxonomy" id="88456"/>
    <lineage>
        <taxon>Eukaryota</taxon>
        <taxon>Sar</taxon>
        <taxon>Alveolata</taxon>
        <taxon>Apicomplexa</taxon>
        <taxon>Conoidasida</taxon>
        <taxon>Coccidia</taxon>
        <taxon>Eucoccidiorida</taxon>
        <taxon>Eimeriorina</taxon>
        <taxon>Eimeriidae</taxon>
        <taxon>Cyclospora</taxon>
    </lineage>
</organism>
<sequence>MTAFRLIVLSLSAPTREAQEANQLPAGVEGISPLPNFLLSDYSNCRLVSGSLDVSALRCASKNAAEEALGSLKGSFKPRDVRTAGPRGAKPSLAAMDAELALVSALQLREMLQQYSPRSSQVQELAAECEKHLADIKRVAGRNAEFEDARMQQSVATESLDVPEIGVASSNSAGVLEVTWRASTSCLHQVTLLPPGTAESVACAGKPSGTLSFVLAVKIADALSSTEAEIAAAEKSFDASTAAATQSATSWGGAAVVEMPTAPSHGLSLAGKLKDTVDGANLATPSEVARNETALLHQQNCILQQQLQQASLQQQQQLHAFQTQLPQTAIQFLLALEVALRFKNTTAKAWTGIQGVGMPKLIGGRDRLQEQVLELETALKNTEEEKRQQRQQVHKYRQEAARLQEALEEHQEMQQKAEEKQREQEMTIAELTTLLANAREPSPAFLLFSSSRSYHQSGEGPKGGAASNSAIGGGREKTAVEPDMGIVSSLSAPPPLVPLAAPSDAPPRYTSLPGSPRERYKQQQPPESQQRRQHERGQEIAAAHAEVSSESALSSSQRRERDRTCLTVAFNCAMPPLAWSDTRVLRRVIPAFEAAAGDEGERQMLLQLQEGYVNLLQQDIRIDGQPWSGRLLDSGYMRDCALPPSGFLKGEEWVHSAAKHPYLISFPLESRLRLCCVSNDRYCRVAAIATFSIFIVSKASAAPSITASLMKEVLEGGRIVLRAPRKDRPESVQVDGELELSRPYRDIPVLVLNILEGSGGIRAVAQKERGDTGRSSTNRKQAACKLELSRVVLDLLPERIRSAVSLCSLGGRLFVLPMEETGPLRALQVDRPGVMTVHASCAFPVACSPVRAEDSCGLQPPSAARWHADAPEGDIECFVELSARRNASVETELQMHSALQAGRQPCAILRVRCSDCALKSSLLEVLLQQLVTPQQLLDAAAAAR</sequence>
<dbReference type="InParanoid" id="A0A1D3D231"/>
<evidence type="ECO:0000313" key="5">
    <source>
        <dbReference type="Proteomes" id="UP000095192"/>
    </source>
</evidence>
<dbReference type="Proteomes" id="UP000095192">
    <property type="component" value="Unassembled WGS sequence"/>
</dbReference>
<evidence type="ECO:0000256" key="2">
    <source>
        <dbReference type="SAM" id="MobiDB-lite"/>
    </source>
</evidence>
<gene>
    <name evidence="4" type="ORF">cyc_01642</name>
</gene>
<name>A0A1D3D231_9EIME</name>
<keyword evidence="1" id="KW-0175">Coiled coil</keyword>
<feature type="compositionally biased region" description="Low complexity" evidence="2">
    <location>
        <begin position="539"/>
        <end position="556"/>
    </location>
</feature>
<feature type="coiled-coil region" evidence="1">
    <location>
        <begin position="365"/>
        <end position="430"/>
    </location>
</feature>